<keyword evidence="3 7" id="KW-0328">Glycosyltransferase</keyword>
<dbReference type="Proteomes" id="UP001225034">
    <property type="component" value="Unassembled WGS sequence"/>
</dbReference>
<proteinExistence type="inferred from homology"/>
<evidence type="ECO:0000259" key="6">
    <source>
        <dbReference type="Pfam" id="PF06925"/>
    </source>
</evidence>
<organism evidence="7 8">
    <name type="scientific">Alkalicoccobacillus murimartini</name>
    <dbReference type="NCBI Taxonomy" id="171685"/>
    <lineage>
        <taxon>Bacteria</taxon>
        <taxon>Bacillati</taxon>
        <taxon>Bacillota</taxon>
        <taxon>Bacilli</taxon>
        <taxon>Bacillales</taxon>
        <taxon>Bacillaceae</taxon>
        <taxon>Alkalicoccobacillus</taxon>
    </lineage>
</organism>
<gene>
    <name evidence="7" type="ORF">J2S05_002710</name>
</gene>
<name>A0ABT9YK58_9BACI</name>
<dbReference type="InterPro" id="IPR050519">
    <property type="entry name" value="Glycosyltransf_28_UgtP"/>
</dbReference>
<dbReference type="RefSeq" id="WP_306983558.1">
    <property type="nucleotide sequence ID" value="NZ_JAUSUA010000004.1"/>
</dbReference>
<comment type="similarity">
    <text evidence="2">Belongs to the glycosyltransferase 28 family.</text>
</comment>
<dbReference type="Gene3D" id="3.40.50.2000">
    <property type="entry name" value="Glycogen Phosphorylase B"/>
    <property type="match status" value="1"/>
</dbReference>
<keyword evidence="8" id="KW-1185">Reference proteome</keyword>
<protein>
    <submittedName>
        <fullName evidence="7">Processive 1,2-diacylglycerol beta-glucosyltransferase</fullName>
        <ecNumber evidence="7">2.4.1.315</ecNumber>
    </submittedName>
</protein>
<dbReference type="PANTHER" id="PTHR43025">
    <property type="entry name" value="MONOGALACTOSYLDIACYLGLYCEROL SYNTHASE"/>
    <property type="match status" value="1"/>
</dbReference>
<reference evidence="7 8" key="1">
    <citation type="submission" date="2023-07" db="EMBL/GenBank/DDBJ databases">
        <title>Genomic Encyclopedia of Type Strains, Phase IV (KMG-IV): sequencing the most valuable type-strain genomes for metagenomic binning, comparative biology and taxonomic classification.</title>
        <authorList>
            <person name="Goeker M."/>
        </authorList>
    </citation>
    <scope>NUCLEOTIDE SEQUENCE [LARGE SCALE GENOMIC DNA]</scope>
    <source>
        <strain evidence="7 8">DSM 19154</strain>
    </source>
</reference>
<keyword evidence="4 7" id="KW-0808">Transferase</keyword>
<evidence type="ECO:0000313" key="7">
    <source>
        <dbReference type="EMBL" id="MDQ0207901.1"/>
    </source>
</evidence>
<evidence type="ECO:0000313" key="8">
    <source>
        <dbReference type="Proteomes" id="UP001225034"/>
    </source>
</evidence>
<evidence type="ECO:0000256" key="2">
    <source>
        <dbReference type="ARBA" id="ARBA00006962"/>
    </source>
</evidence>
<evidence type="ECO:0000256" key="1">
    <source>
        <dbReference type="ARBA" id="ARBA00004370"/>
    </source>
</evidence>
<accession>A0ABT9YK58</accession>
<dbReference type="Pfam" id="PF06925">
    <property type="entry name" value="MGDG_synth"/>
    <property type="match status" value="1"/>
</dbReference>
<dbReference type="GO" id="GO:0016757">
    <property type="term" value="F:glycosyltransferase activity"/>
    <property type="evidence" value="ECO:0007669"/>
    <property type="project" value="UniProtKB-KW"/>
</dbReference>
<dbReference type="InterPro" id="IPR009695">
    <property type="entry name" value="Diacylglyc_glucosyltr_N"/>
</dbReference>
<feature type="domain" description="Glycosyl transferase family 28 C-terminal" evidence="5">
    <location>
        <begin position="212"/>
        <end position="362"/>
    </location>
</feature>
<dbReference type="EC" id="2.4.1.315" evidence="7"/>
<evidence type="ECO:0000256" key="4">
    <source>
        <dbReference type="ARBA" id="ARBA00022679"/>
    </source>
</evidence>
<dbReference type="InterPro" id="IPR007235">
    <property type="entry name" value="Glyco_trans_28_C"/>
</dbReference>
<dbReference type="Pfam" id="PF04101">
    <property type="entry name" value="Glyco_tran_28_C"/>
    <property type="match status" value="1"/>
</dbReference>
<feature type="domain" description="Diacylglycerol glucosyltransferase N-terminal" evidence="6">
    <location>
        <begin position="24"/>
        <end position="186"/>
    </location>
</feature>
<comment type="subcellular location">
    <subcellularLocation>
        <location evidence="1">Membrane</location>
    </subcellularLocation>
</comment>
<dbReference type="PANTHER" id="PTHR43025:SF3">
    <property type="entry name" value="MONOGALACTOSYLDIACYLGLYCEROL SYNTHASE 1, CHLOROPLASTIC"/>
    <property type="match status" value="1"/>
</dbReference>
<evidence type="ECO:0000259" key="5">
    <source>
        <dbReference type="Pfam" id="PF04101"/>
    </source>
</evidence>
<evidence type="ECO:0000256" key="3">
    <source>
        <dbReference type="ARBA" id="ARBA00022676"/>
    </source>
</evidence>
<dbReference type="EMBL" id="JAUSUA010000004">
    <property type="protein sequence ID" value="MDQ0207901.1"/>
    <property type="molecule type" value="Genomic_DNA"/>
</dbReference>
<dbReference type="SUPFAM" id="SSF53756">
    <property type="entry name" value="UDP-Glycosyltransferase/glycogen phosphorylase"/>
    <property type="match status" value="1"/>
</dbReference>
<comment type="caution">
    <text evidence="7">The sequence shown here is derived from an EMBL/GenBank/DDBJ whole genome shotgun (WGS) entry which is preliminary data.</text>
</comment>
<sequence length="391" mass="45296">MRKWQVFIVDKDPLLFHMSIGYGHTKTAEILKKEVMRQTHYHPQLIDMLCLFPWWQQDLIRSSYYRLLQFAPTMWGRYYKKTATSPSVLFPSDFILKAMSSNLASILQNRHPPFIISTHPLVTKMIAIWKQELNITTPLYHVCTDFGFHQLALHPQVNGYFHSGFKVEVGHITKHPELFFPFGIPVEQEKKQHICKWNTRKKYGFSRNERILMIAGGGEGIAQYEEIIRALQFFPPLTILCMTGINNRVNQLQTEQNSGHTIHFIPFTKDFSMYVRLADVLITKAGGQTLAHAITTNTPLVLFRPIPGQEEENAYLLEERGAAFYARNSQELVEAVELLITNDSIRYERLTKAQKVSRPNSASRIIHQIVYEYHDCAAFCAPFDVKSIKEY</sequence>